<evidence type="ECO:0000313" key="3">
    <source>
        <dbReference type="EMBL" id="CCO46615.1"/>
    </source>
</evidence>
<dbReference type="PROSITE" id="PS51257">
    <property type="entry name" value="PROKAR_LIPOPROTEIN"/>
    <property type="match status" value="1"/>
</dbReference>
<dbReference type="EMBL" id="CAOF01000094">
    <property type="protein sequence ID" value="CCO46615.1"/>
    <property type="molecule type" value="Genomic_DNA"/>
</dbReference>
<feature type="compositionally biased region" description="Polar residues" evidence="1">
    <location>
        <begin position="166"/>
        <end position="187"/>
    </location>
</feature>
<organism evidence="3 4">
    <name type="scientific">Vibrio nigripulchritudo SOn1</name>
    <dbReference type="NCBI Taxonomy" id="1238450"/>
    <lineage>
        <taxon>Bacteria</taxon>
        <taxon>Pseudomonadati</taxon>
        <taxon>Pseudomonadota</taxon>
        <taxon>Gammaproteobacteria</taxon>
        <taxon>Vibrionales</taxon>
        <taxon>Vibrionaceae</taxon>
        <taxon>Vibrio</taxon>
    </lineage>
</organism>
<dbReference type="AlphaFoldDB" id="A0AAV2VQ03"/>
<dbReference type="InterPro" id="IPR013320">
    <property type="entry name" value="ConA-like_dom_sf"/>
</dbReference>
<dbReference type="Gene3D" id="2.60.120.200">
    <property type="match status" value="1"/>
</dbReference>
<reference evidence="3 4" key="1">
    <citation type="journal article" date="2013" name="ISME J.">
        <title>Comparative genomics of pathogenic lineages of Vibrio nigripulchritudo identifies virulence-associated traits.</title>
        <authorList>
            <person name="Goudenege D."/>
            <person name="Labreuche Y."/>
            <person name="Krin E."/>
            <person name="Ansquer D."/>
            <person name="Mangenot S."/>
            <person name="Calteau A."/>
            <person name="Medigue C."/>
            <person name="Mazel D."/>
            <person name="Polz M.F."/>
            <person name="Le Roux F."/>
        </authorList>
    </citation>
    <scope>NUCLEOTIDE SEQUENCE [LARGE SCALE GENOMIC DNA]</scope>
    <source>
        <strain evidence="3 4">SOn1</strain>
    </source>
</reference>
<dbReference type="Proteomes" id="UP000018211">
    <property type="component" value="Unassembled WGS sequence"/>
</dbReference>
<feature type="region of interest" description="Disordered" evidence="1">
    <location>
        <begin position="20"/>
        <end position="46"/>
    </location>
</feature>
<dbReference type="SUPFAM" id="SSF49899">
    <property type="entry name" value="Concanavalin A-like lectins/glucanases"/>
    <property type="match status" value="1"/>
</dbReference>
<feature type="region of interest" description="Disordered" evidence="1">
    <location>
        <begin position="154"/>
        <end position="188"/>
    </location>
</feature>
<feature type="chain" id="PRO_5043718878" evidence="2">
    <location>
        <begin position="20"/>
        <end position="1045"/>
    </location>
</feature>
<evidence type="ECO:0000313" key="4">
    <source>
        <dbReference type="Proteomes" id="UP000018211"/>
    </source>
</evidence>
<dbReference type="SUPFAM" id="SSF55486">
    <property type="entry name" value="Metalloproteases ('zincins'), catalytic domain"/>
    <property type="match status" value="1"/>
</dbReference>
<name>A0AAV2VQ03_9VIBR</name>
<evidence type="ECO:0000256" key="2">
    <source>
        <dbReference type="SAM" id="SignalP"/>
    </source>
</evidence>
<accession>A0AAV2VQ03</accession>
<protein>
    <submittedName>
        <fullName evidence="3">Uncharacterized protein</fullName>
    </submittedName>
</protein>
<feature type="signal peptide" evidence="2">
    <location>
        <begin position="1"/>
        <end position="19"/>
    </location>
</feature>
<dbReference type="Pfam" id="PF17963">
    <property type="entry name" value="Big_9"/>
    <property type="match status" value="1"/>
</dbReference>
<comment type="caution">
    <text evidence="3">The sequence shown here is derived from an EMBL/GenBank/DDBJ whole genome shotgun (WGS) entry which is preliminary data.</text>
</comment>
<proteinExistence type="predicted"/>
<sequence length="1045" mass="115802">MIKKPLVLSILIATLSVGCGGDSSSPTNGTSPSGNNSKPTQPDVPDTGIIQFEQLPKTFSKTIQFAGRPYMIELEKFSVRQKNAQFYVLNSDDSNQIKLLDYVPEVRSYRGKVIGQPESMIVGYIDGQNKFYGRVFYGGIKSWEIKNLDVETQQKNTKSQLDDMNRSPSDLQLTSNSQKLPEPSLTSPIPGKSEFYLQRADITFHATEDSYTKIFGSNLESAIGGMDYVANLLDYLFTRDALIRFSYPGGLITQKSGSVPQGEQQSALRKALKGKFSLFHYFTGPRNSGANAGLTSFCEFSLSAWCTLHEIGHAFNLGHNIGPETNSVMGAVELIPTNAISVMKSSPAATRGTIVGPLQSRISPNANIDHLDVHRDGKSSINVLENDFDANGPLNGGSIKLHHVDSRSHAFGSVSWNPNGEVVYQAPKGFVGDDHFHYTIIDDSGMKDESEVHVKVVSDSRVAFFKKSRFNQRHDLETYAREKYRVDQVHNLAGKEQYTSLLHRNPKYPNLGFTQQILMEGSYDTVYEKNDTMTHRDYMPHELAPGKSSFSVSLTLTQDGDFISRGGDGQLHKTIQELSLVGQGKLDDGYALSYFNGNQHRVVSKGEPAKGLGWTLVGRQFFIQQNFSQRPHEVHAYASPDAVVVNDNKPHVITWVVNRESNTVTTYVDGNAIPMALDSDPARFMVDVPLPKNFGGIYPGGTHYWYSSGRDLHTESYGPWFMRTTNSDAGKKNPSIWETSTKFLSEKMDVDDVQIFTYALTPDQVKQIAKGLHPAYTHSPFNGQAVFFDQPINLKWENENASEFKLTYGFDQSLNRPEFSSLMGSKRSVAINVNDARDALYWRIDSKVNGTWVNGHVWSVRNRLQIGNMLSLTFTNDELTGSDSPDAGAWGKNISKNFGNVRVSVSNQKESNGRSTLLLRGDNANIAFESTSGREIKQLSVSLGSYNRAKEGELAVQYKVGSEWKDIRVLHKNGLPTGQNYNGDYSDLAGVGNGKGGPGKNRYAPEGTDNLSTYKIIYPSGVFESRIIVRGHPNVVAVLDHVVIM</sequence>
<gene>
    <name evidence="3" type="ORF">VIBNISOn1_1830015</name>
</gene>
<evidence type="ECO:0000256" key="1">
    <source>
        <dbReference type="SAM" id="MobiDB-lite"/>
    </source>
</evidence>
<feature type="compositionally biased region" description="Low complexity" evidence="1">
    <location>
        <begin position="23"/>
        <end position="37"/>
    </location>
</feature>
<dbReference type="RefSeq" id="WP_022611673.1">
    <property type="nucleotide sequence ID" value="NZ_LK391965.1"/>
</dbReference>
<keyword evidence="2" id="KW-0732">Signal</keyword>
<dbReference type="Gene3D" id="2.60.40.3440">
    <property type="match status" value="1"/>
</dbReference>